<comment type="caution">
    <text evidence="7">The sequence shown here is derived from an EMBL/GenBank/DDBJ whole genome shotgun (WGS) entry which is preliminary data.</text>
</comment>
<dbReference type="PROSITE" id="PS50931">
    <property type="entry name" value="HTH_LYSR"/>
    <property type="match status" value="1"/>
</dbReference>
<sequence length="346" mass="37745">MSDAVQPADLAFFSTLAASGSLSAAARELGLTPAAVSKRLAQMEQRAGVALVNRTTRRMALTPEGEVYLERARRILDEIEQLGELLSRSNDRPRGLLRVNATLGFGRSAVGPAISRYARRYPEVEVQLQLSVTPPPLTDDSFDVCIRFGEPPDTRVVARRLAPNRRLLCASPAYLAERGMPRKPADLARHNCIGIRQGDEAYGVWRLNQARGAARATEAVRIGGSLTTNDGEIAVKWALDGHGILMRAEWDIHDYLADGRLVLVLPGYETPAADIYAVYPRRLQMSARVRSFVDFIAGEFAQPRVLSAPEAAPGARARARTAGDTPAAARDAATPDRPPKRHRPAR</sequence>
<dbReference type="FunFam" id="3.40.190.290:FF:000001">
    <property type="entry name" value="Transcriptional regulator, LysR family"/>
    <property type="match status" value="1"/>
</dbReference>
<dbReference type="GO" id="GO:0003700">
    <property type="term" value="F:DNA-binding transcription factor activity"/>
    <property type="evidence" value="ECO:0007669"/>
    <property type="project" value="InterPro"/>
</dbReference>
<dbReference type="EMBL" id="PDDY01000001">
    <property type="protein sequence ID" value="PEH43570.1"/>
    <property type="molecule type" value="Genomic_DNA"/>
</dbReference>
<dbReference type="GO" id="GO:0006351">
    <property type="term" value="P:DNA-templated transcription"/>
    <property type="evidence" value="ECO:0007669"/>
    <property type="project" value="TreeGrafter"/>
</dbReference>
<evidence type="ECO:0000256" key="2">
    <source>
        <dbReference type="ARBA" id="ARBA00023015"/>
    </source>
</evidence>
<dbReference type="AlphaFoldDB" id="A0A2A7SJY0"/>
<evidence type="ECO:0000256" key="5">
    <source>
        <dbReference type="SAM" id="MobiDB-lite"/>
    </source>
</evidence>
<evidence type="ECO:0000256" key="1">
    <source>
        <dbReference type="ARBA" id="ARBA00009437"/>
    </source>
</evidence>
<proteinExistence type="inferred from homology"/>
<gene>
    <name evidence="7" type="ORF">CRM94_02085</name>
</gene>
<dbReference type="PANTHER" id="PTHR30537:SF5">
    <property type="entry name" value="HTH-TYPE TRANSCRIPTIONAL ACTIVATOR TTDR-RELATED"/>
    <property type="match status" value="1"/>
</dbReference>
<dbReference type="Pfam" id="PF03466">
    <property type="entry name" value="LysR_substrate"/>
    <property type="match status" value="1"/>
</dbReference>
<evidence type="ECO:0000256" key="4">
    <source>
        <dbReference type="ARBA" id="ARBA00023163"/>
    </source>
</evidence>
<dbReference type="InterPro" id="IPR005119">
    <property type="entry name" value="LysR_subst-bd"/>
</dbReference>
<dbReference type="SUPFAM" id="SSF53850">
    <property type="entry name" value="Periplasmic binding protein-like II"/>
    <property type="match status" value="1"/>
</dbReference>
<evidence type="ECO:0000313" key="8">
    <source>
        <dbReference type="Proteomes" id="UP000220629"/>
    </source>
</evidence>
<dbReference type="Proteomes" id="UP000220629">
    <property type="component" value="Unassembled WGS sequence"/>
</dbReference>
<dbReference type="InterPro" id="IPR058163">
    <property type="entry name" value="LysR-type_TF_proteobact-type"/>
</dbReference>
<evidence type="ECO:0000259" key="6">
    <source>
        <dbReference type="PROSITE" id="PS50931"/>
    </source>
</evidence>
<dbReference type="SUPFAM" id="SSF46785">
    <property type="entry name" value="Winged helix' DNA-binding domain"/>
    <property type="match status" value="1"/>
</dbReference>
<comment type="similarity">
    <text evidence="1">Belongs to the LysR transcriptional regulatory family.</text>
</comment>
<accession>A0A2A7SJY0</accession>
<feature type="region of interest" description="Disordered" evidence="5">
    <location>
        <begin position="309"/>
        <end position="346"/>
    </location>
</feature>
<dbReference type="GO" id="GO:0043565">
    <property type="term" value="F:sequence-specific DNA binding"/>
    <property type="evidence" value="ECO:0007669"/>
    <property type="project" value="TreeGrafter"/>
</dbReference>
<evidence type="ECO:0000256" key="3">
    <source>
        <dbReference type="ARBA" id="ARBA00023125"/>
    </source>
</evidence>
<feature type="domain" description="HTH lysR-type" evidence="6">
    <location>
        <begin position="5"/>
        <end position="62"/>
    </location>
</feature>
<organism evidence="7 8">
    <name type="scientific">Burkholderia gladioli</name>
    <name type="common">Pseudomonas marginata</name>
    <name type="synonym">Phytomonas marginata</name>
    <dbReference type="NCBI Taxonomy" id="28095"/>
    <lineage>
        <taxon>Bacteria</taxon>
        <taxon>Pseudomonadati</taxon>
        <taxon>Pseudomonadota</taxon>
        <taxon>Betaproteobacteria</taxon>
        <taxon>Burkholderiales</taxon>
        <taxon>Burkholderiaceae</taxon>
        <taxon>Burkholderia</taxon>
    </lineage>
</organism>
<dbReference type="Gene3D" id="1.10.10.10">
    <property type="entry name" value="Winged helix-like DNA-binding domain superfamily/Winged helix DNA-binding domain"/>
    <property type="match status" value="1"/>
</dbReference>
<keyword evidence="4" id="KW-0804">Transcription</keyword>
<protein>
    <submittedName>
        <fullName evidence="7">LysR family transcriptional regulator</fullName>
    </submittedName>
</protein>
<dbReference type="Gene3D" id="3.40.190.290">
    <property type="match status" value="1"/>
</dbReference>
<reference evidence="8" key="1">
    <citation type="submission" date="2017-09" db="EMBL/GenBank/DDBJ databases">
        <title>FDA dAtabase for Regulatory Grade micrObial Sequences (FDA-ARGOS): Supporting development and validation of Infectious Disease Dx tests.</title>
        <authorList>
            <person name="Minogue T."/>
            <person name="Wolcott M."/>
            <person name="Wasieloski L."/>
            <person name="Aguilar W."/>
            <person name="Moore D."/>
            <person name="Tallon L."/>
            <person name="Sadzewicz L."/>
            <person name="Ott S."/>
            <person name="Zhao X."/>
            <person name="Nagaraj S."/>
            <person name="Vavikolanu K."/>
            <person name="Aluvathingal J."/>
            <person name="Nadendla S."/>
            <person name="Sichtig H."/>
        </authorList>
    </citation>
    <scope>NUCLEOTIDE SEQUENCE [LARGE SCALE GENOMIC DNA]</scope>
    <source>
        <strain evidence="8">FDAARGOS_390</strain>
    </source>
</reference>
<feature type="compositionally biased region" description="Low complexity" evidence="5">
    <location>
        <begin position="311"/>
        <end position="332"/>
    </location>
</feature>
<evidence type="ECO:0000313" key="7">
    <source>
        <dbReference type="EMBL" id="PEH43570.1"/>
    </source>
</evidence>
<keyword evidence="2" id="KW-0805">Transcription regulation</keyword>
<dbReference type="InterPro" id="IPR000847">
    <property type="entry name" value="LysR_HTH_N"/>
</dbReference>
<dbReference type="InterPro" id="IPR036390">
    <property type="entry name" value="WH_DNA-bd_sf"/>
</dbReference>
<dbReference type="PANTHER" id="PTHR30537">
    <property type="entry name" value="HTH-TYPE TRANSCRIPTIONAL REGULATOR"/>
    <property type="match status" value="1"/>
</dbReference>
<dbReference type="InterPro" id="IPR036388">
    <property type="entry name" value="WH-like_DNA-bd_sf"/>
</dbReference>
<name>A0A2A7SJY0_BURGA</name>
<dbReference type="Pfam" id="PF00126">
    <property type="entry name" value="HTH_1"/>
    <property type="match status" value="1"/>
</dbReference>
<dbReference type="FunFam" id="1.10.10.10:FF:000001">
    <property type="entry name" value="LysR family transcriptional regulator"/>
    <property type="match status" value="1"/>
</dbReference>
<dbReference type="CDD" id="cd08479">
    <property type="entry name" value="PBP2_CrgA_like_9"/>
    <property type="match status" value="1"/>
</dbReference>
<dbReference type="RefSeq" id="WP_098153129.1">
    <property type="nucleotide sequence ID" value="NZ_CADEQH010000032.1"/>
</dbReference>
<keyword evidence="3" id="KW-0238">DNA-binding</keyword>